<keyword evidence="4" id="KW-0105">Cadmium resistance</keyword>
<evidence type="ECO:0000313" key="10">
    <source>
        <dbReference type="EMBL" id="ABS61799.1"/>
    </source>
</evidence>
<feature type="domain" description="CusB-like beta-barrel" evidence="8">
    <location>
        <begin position="186"/>
        <end position="259"/>
    </location>
</feature>
<dbReference type="PANTHER" id="PTHR30469:SF16">
    <property type="entry name" value="HAE1 FAMILY EFFLUX PUMP MFP COMPONENT"/>
    <property type="match status" value="1"/>
</dbReference>
<evidence type="ECO:0000256" key="3">
    <source>
        <dbReference type="ARBA" id="ARBA00022833"/>
    </source>
</evidence>
<dbReference type="PANTHER" id="PTHR30469">
    <property type="entry name" value="MULTIDRUG RESISTANCE PROTEIN MDTA"/>
    <property type="match status" value="1"/>
</dbReference>
<keyword evidence="2" id="KW-0813">Transport</keyword>
<dbReference type="InterPro" id="IPR058637">
    <property type="entry name" value="YknX-like_C"/>
</dbReference>
<feature type="domain" description="Multidrug resistance protein MdtA-like barrel-sandwich hybrid" evidence="7">
    <location>
        <begin position="53"/>
        <end position="174"/>
    </location>
</feature>
<organism evidence="10 11">
    <name type="scientific">Parvibaculum lavamentivorans (strain DS-1 / DSM 13023 / NCIMB 13966)</name>
    <dbReference type="NCBI Taxonomy" id="402881"/>
    <lineage>
        <taxon>Bacteria</taxon>
        <taxon>Pseudomonadati</taxon>
        <taxon>Pseudomonadota</taxon>
        <taxon>Alphaproteobacteria</taxon>
        <taxon>Hyphomicrobiales</taxon>
        <taxon>Parvibaculaceae</taxon>
        <taxon>Parvibaculum</taxon>
    </lineage>
</organism>
<dbReference type="HOGENOM" id="CLU_018816_1_2_5"/>
<dbReference type="SUPFAM" id="SSF111369">
    <property type="entry name" value="HlyD-like secretion proteins"/>
    <property type="match status" value="1"/>
</dbReference>
<proteinExistence type="inferred from homology"/>
<gene>
    <name evidence="10" type="ordered locus">Plav_0176</name>
</gene>
<evidence type="ECO:0000259" key="7">
    <source>
        <dbReference type="Pfam" id="PF25917"/>
    </source>
</evidence>
<dbReference type="EMBL" id="CP000774">
    <property type="protein sequence ID" value="ABS61799.1"/>
    <property type="molecule type" value="Genomic_DNA"/>
</dbReference>
<evidence type="ECO:0000256" key="2">
    <source>
        <dbReference type="ARBA" id="ARBA00022448"/>
    </source>
</evidence>
<keyword evidence="3" id="KW-0862">Zinc</keyword>
<accession>A7HPG6</accession>
<dbReference type="Pfam" id="PF25954">
    <property type="entry name" value="Beta-barrel_RND_2"/>
    <property type="match status" value="1"/>
</dbReference>
<reference evidence="10 11" key="1">
    <citation type="journal article" date="2011" name="Stand. Genomic Sci.">
        <title>Complete genome sequence of Parvibaculum lavamentivorans type strain (DS-1(T)).</title>
        <authorList>
            <person name="Schleheck D."/>
            <person name="Weiss M."/>
            <person name="Pitluck S."/>
            <person name="Bruce D."/>
            <person name="Land M.L."/>
            <person name="Han S."/>
            <person name="Saunders E."/>
            <person name="Tapia R."/>
            <person name="Detter C."/>
            <person name="Brettin T."/>
            <person name="Han J."/>
            <person name="Woyke T."/>
            <person name="Goodwin L."/>
            <person name="Pennacchio L."/>
            <person name="Nolan M."/>
            <person name="Cook A.M."/>
            <person name="Kjelleberg S."/>
            <person name="Thomas T."/>
        </authorList>
    </citation>
    <scope>NUCLEOTIDE SEQUENCE [LARGE SCALE GENOMIC DNA]</scope>
    <source>
        <strain evidence="11">DS-1 / DSM 13023 / NCIMB 13966</strain>
    </source>
</reference>
<dbReference type="Proteomes" id="UP000006377">
    <property type="component" value="Chromosome"/>
</dbReference>
<dbReference type="eggNOG" id="COG0845">
    <property type="taxonomic scope" value="Bacteria"/>
</dbReference>
<dbReference type="InterPro" id="IPR006143">
    <property type="entry name" value="RND_pump_MFP"/>
</dbReference>
<dbReference type="RefSeq" id="WP_011995090.1">
    <property type="nucleotide sequence ID" value="NC_009719.1"/>
</dbReference>
<dbReference type="Gene3D" id="2.40.30.170">
    <property type="match status" value="1"/>
</dbReference>
<dbReference type="KEGG" id="pla:Plav_0176"/>
<dbReference type="Gene3D" id="2.40.420.20">
    <property type="match status" value="1"/>
</dbReference>
<evidence type="ECO:0000313" key="11">
    <source>
        <dbReference type="Proteomes" id="UP000006377"/>
    </source>
</evidence>
<feature type="domain" description="YknX-like C-terminal permuted SH3-like" evidence="9">
    <location>
        <begin position="265"/>
        <end position="332"/>
    </location>
</feature>
<dbReference type="STRING" id="402881.Plav_0176"/>
<dbReference type="GO" id="GO:0046686">
    <property type="term" value="P:response to cadmium ion"/>
    <property type="evidence" value="ECO:0007669"/>
    <property type="project" value="UniProtKB-KW"/>
</dbReference>
<evidence type="ECO:0000259" key="8">
    <source>
        <dbReference type="Pfam" id="PF25954"/>
    </source>
</evidence>
<dbReference type="FunFam" id="2.40.30.170:FF:000010">
    <property type="entry name" value="Efflux RND transporter periplasmic adaptor subunit"/>
    <property type="match status" value="1"/>
</dbReference>
<name>A7HPG6_PARL1</name>
<evidence type="ECO:0000256" key="1">
    <source>
        <dbReference type="ARBA" id="ARBA00009477"/>
    </source>
</evidence>
<protein>
    <submittedName>
        <fullName evidence="10">Efflux transporter, RND family, MFP subunit</fullName>
    </submittedName>
</protein>
<dbReference type="Pfam" id="PF25989">
    <property type="entry name" value="YknX_C"/>
    <property type="match status" value="1"/>
</dbReference>
<comment type="function">
    <text evidence="5">CzcA and CzcB together would act in zinc efflux nearly as effectively as the complete czc efflux system (CzcABC). The CzcB protein is thought to funnel zinc cations to the CzcA transport protein.</text>
</comment>
<feature type="chain" id="PRO_5002709525" evidence="6">
    <location>
        <begin position="21"/>
        <end position="353"/>
    </location>
</feature>
<sequence>MRRLFLVFIASAVLSASAFAEEAPPQNVVIAAAIADRFVDRVEALGTTFANESVTITANISDKIAEIHFDDGQQVEEGQLLVALQRDEQRAALAAAEAVLAERRTAYNRARQLESRQYTATAQLEERQAALREAEANRDAAASRLADREIHAPFEGVVGLRNISVGTLVTPGTTITTLDDLDPIKLDFTVPAAYLSTIRPGLEIAATTSALPDRIFRGEVRSVSTQVDRVSRSITARALVDNKDQVLKPGLLMVVELMKNPREAVVIPEEALVPSGTQNFVFVVAGDVAARREVRTGARRPGEVEILSGLAAGERVVTHGTMRLRDGQKVNVIREEARERALGRVHDETTTVR</sequence>
<comment type="similarity">
    <text evidence="1">Belongs to the membrane fusion protein (MFP) (TC 8.A.1) family.</text>
</comment>
<keyword evidence="6" id="KW-0732">Signal</keyword>
<dbReference type="Gene3D" id="2.40.50.100">
    <property type="match status" value="1"/>
</dbReference>
<dbReference type="AlphaFoldDB" id="A7HPG6"/>
<evidence type="ECO:0000256" key="4">
    <source>
        <dbReference type="ARBA" id="ARBA00043263"/>
    </source>
</evidence>
<evidence type="ECO:0000256" key="6">
    <source>
        <dbReference type="SAM" id="SignalP"/>
    </source>
</evidence>
<dbReference type="InterPro" id="IPR058792">
    <property type="entry name" value="Beta-barrel_RND_2"/>
</dbReference>
<keyword evidence="11" id="KW-1185">Reference proteome</keyword>
<dbReference type="GO" id="GO:1990281">
    <property type="term" value="C:efflux pump complex"/>
    <property type="evidence" value="ECO:0007669"/>
    <property type="project" value="TreeGrafter"/>
</dbReference>
<dbReference type="Pfam" id="PF25917">
    <property type="entry name" value="BSH_RND"/>
    <property type="match status" value="1"/>
</dbReference>
<evidence type="ECO:0000259" key="9">
    <source>
        <dbReference type="Pfam" id="PF25989"/>
    </source>
</evidence>
<dbReference type="Gene3D" id="1.10.287.470">
    <property type="entry name" value="Helix hairpin bin"/>
    <property type="match status" value="1"/>
</dbReference>
<dbReference type="GO" id="GO:0015562">
    <property type="term" value="F:efflux transmembrane transporter activity"/>
    <property type="evidence" value="ECO:0007669"/>
    <property type="project" value="TreeGrafter"/>
</dbReference>
<dbReference type="OrthoDB" id="9806939at2"/>
<dbReference type="NCBIfam" id="TIGR01730">
    <property type="entry name" value="RND_mfp"/>
    <property type="match status" value="1"/>
</dbReference>
<dbReference type="FunFam" id="2.40.420.20:FF:000006">
    <property type="entry name" value="RND family efflux transporter MFP subunit"/>
    <property type="match status" value="1"/>
</dbReference>
<dbReference type="InterPro" id="IPR058625">
    <property type="entry name" value="MdtA-like_BSH"/>
</dbReference>
<feature type="signal peptide" evidence="6">
    <location>
        <begin position="1"/>
        <end position="20"/>
    </location>
</feature>
<evidence type="ECO:0000256" key="5">
    <source>
        <dbReference type="ARBA" id="ARBA00058766"/>
    </source>
</evidence>